<dbReference type="GO" id="GO:0046654">
    <property type="term" value="P:tetrahydrofolate biosynthetic process"/>
    <property type="evidence" value="ECO:0007669"/>
    <property type="project" value="UniProtKB-UniPathway"/>
</dbReference>
<keyword evidence="5" id="KW-0418">Kinase</keyword>
<evidence type="ECO:0000256" key="5">
    <source>
        <dbReference type="ARBA" id="ARBA00022777"/>
    </source>
</evidence>
<dbReference type="Gene3D" id="3.30.70.560">
    <property type="entry name" value="7,8-Dihydro-6-hydroxymethylpterin-pyrophosphokinase HPPK"/>
    <property type="match status" value="1"/>
</dbReference>
<keyword evidence="3" id="KW-0808">Transferase</keyword>
<organism evidence="9">
    <name type="scientific">marine metagenome</name>
    <dbReference type="NCBI Taxonomy" id="408172"/>
    <lineage>
        <taxon>unclassified sequences</taxon>
        <taxon>metagenomes</taxon>
        <taxon>ecological metagenomes</taxon>
    </lineage>
</organism>
<feature type="domain" description="7,8-dihydro-6-hydroxymethylpterin-pyrophosphokinase" evidence="8">
    <location>
        <begin position="5"/>
        <end position="76"/>
    </location>
</feature>
<evidence type="ECO:0000256" key="3">
    <source>
        <dbReference type="ARBA" id="ARBA00022679"/>
    </source>
</evidence>
<dbReference type="AlphaFoldDB" id="A0A382IVG2"/>
<reference evidence="9" key="1">
    <citation type="submission" date="2018-05" db="EMBL/GenBank/DDBJ databases">
        <authorList>
            <person name="Lanie J.A."/>
            <person name="Ng W.-L."/>
            <person name="Kazmierczak K.M."/>
            <person name="Andrzejewski T.M."/>
            <person name="Davidsen T.M."/>
            <person name="Wayne K.J."/>
            <person name="Tettelin H."/>
            <person name="Glass J.I."/>
            <person name="Rusch D."/>
            <person name="Podicherti R."/>
            <person name="Tsui H.-C.T."/>
            <person name="Winkler M.E."/>
        </authorList>
    </citation>
    <scope>NUCLEOTIDE SEQUENCE</scope>
</reference>
<gene>
    <name evidence="9" type="ORF">METZ01_LOCUS256209</name>
</gene>
<evidence type="ECO:0000259" key="8">
    <source>
        <dbReference type="Pfam" id="PF01288"/>
    </source>
</evidence>
<dbReference type="GO" id="GO:0003848">
    <property type="term" value="F:2-amino-4-hydroxy-6-hydroxymethyldihydropteridine diphosphokinase activity"/>
    <property type="evidence" value="ECO:0007669"/>
    <property type="project" value="UniProtKB-EC"/>
</dbReference>
<dbReference type="InterPro" id="IPR000550">
    <property type="entry name" value="Hppk"/>
</dbReference>
<proteinExistence type="predicted"/>
<dbReference type="GO" id="GO:0016301">
    <property type="term" value="F:kinase activity"/>
    <property type="evidence" value="ECO:0007669"/>
    <property type="project" value="UniProtKB-KW"/>
</dbReference>
<keyword evidence="6" id="KW-0067">ATP-binding</keyword>
<dbReference type="SUPFAM" id="SSF55083">
    <property type="entry name" value="6-hydroxymethyl-7,8-dihydropterin pyrophosphokinase, HPPK"/>
    <property type="match status" value="1"/>
</dbReference>
<keyword evidence="7" id="KW-0289">Folate biosynthesis</keyword>
<evidence type="ECO:0000256" key="7">
    <source>
        <dbReference type="ARBA" id="ARBA00022909"/>
    </source>
</evidence>
<dbReference type="Pfam" id="PF01288">
    <property type="entry name" value="HPPK"/>
    <property type="match status" value="1"/>
</dbReference>
<evidence type="ECO:0000256" key="2">
    <source>
        <dbReference type="ARBA" id="ARBA00013253"/>
    </source>
</evidence>
<feature type="non-terminal residue" evidence="9">
    <location>
        <position position="77"/>
    </location>
</feature>
<comment type="pathway">
    <text evidence="1">Cofactor biosynthesis; tetrahydrofolate biosynthesis; 2-amino-4-hydroxy-6-hydroxymethyl-7,8-dihydropteridine diphosphate from 7,8-dihydroneopterin triphosphate: step 4/4.</text>
</comment>
<dbReference type="InterPro" id="IPR035907">
    <property type="entry name" value="Hppk_sf"/>
</dbReference>
<sequence>MNQAYLSLGSNIFPDHNLPTAVIMLENYGSIMIASSVWETIALGDIEQPNYLNAAVILETSLTAKSLHDNVIKHIEK</sequence>
<dbReference type="EMBL" id="UINC01069740">
    <property type="protein sequence ID" value="SVC03355.1"/>
    <property type="molecule type" value="Genomic_DNA"/>
</dbReference>
<evidence type="ECO:0000313" key="9">
    <source>
        <dbReference type="EMBL" id="SVC03355.1"/>
    </source>
</evidence>
<evidence type="ECO:0000256" key="6">
    <source>
        <dbReference type="ARBA" id="ARBA00022840"/>
    </source>
</evidence>
<dbReference type="EC" id="2.7.6.3" evidence="2"/>
<dbReference type="PANTHER" id="PTHR43071">
    <property type="entry name" value="2-AMINO-4-HYDROXY-6-HYDROXYMETHYLDIHYDROPTERIDINE PYROPHOSPHOKINASE"/>
    <property type="match status" value="1"/>
</dbReference>
<protein>
    <recommendedName>
        <fullName evidence="2">2-amino-4-hydroxy-6-hydroxymethyldihydropteridine diphosphokinase</fullName>
        <ecNumber evidence="2">2.7.6.3</ecNumber>
    </recommendedName>
</protein>
<name>A0A382IVG2_9ZZZZ</name>
<evidence type="ECO:0000256" key="4">
    <source>
        <dbReference type="ARBA" id="ARBA00022741"/>
    </source>
</evidence>
<dbReference type="UniPathway" id="UPA00077">
    <property type="reaction ID" value="UER00155"/>
</dbReference>
<dbReference type="GO" id="GO:0005524">
    <property type="term" value="F:ATP binding"/>
    <property type="evidence" value="ECO:0007669"/>
    <property type="project" value="UniProtKB-KW"/>
</dbReference>
<evidence type="ECO:0000256" key="1">
    <source>
        <dbReference type="ARBA" id="ARBA00005051"/>
    </source>
</evidence>
<dbReference type="PANTHER" id="PTHR43071:SF1">
    <property type="entry name" value="2-AMINO-4-HYDROXY-6-HYDROXYMETHYLDIHYDROPTERIDINE PYROPHOSPHOKINASE"/>
    <property type="match status" value="1"/>
</dbReference>
<keyword evidence="4" id="KW-0547">Nucleotide-binding</keyword>
<accession>A0A382IVG2</accession>
<dbReference type="GO" id="GO:0046656">
    <property type="term" value="P:folic acid biosynthetic process"/>
    <property type="evidence" value="ECO:0007669"/>
    <property type="project" value="UniProtKB-KW"/>
</dbReference>